<accession>A0A9Q0FXY7</accession>
<dbReference type="Pfam" id="PF08263">
    <property type="entry name" value="LRRNT_2"/>
    <property type="match status" value="1"/>
</dbReference>
<comment type="subcellular location">
    <subcellularLocation>
        <location evidence="2">Membrane</location>
    </subcellularLocation>
    <subcellularLocation>
        <location evidence="1">Secreted</location>
        <location evidence="1">Cell wall</location>
    </subcellularLocation>
</comment>
<dbReference type="InterPro" id="IPR000719">
    <property type="entry name" value="Prot_kinase_dom"/>
</dbReference>
<reference evidence="15" key="1">
    <citation type="submission" date="2022-02" db="EMBL/GenBank/DDBJ databases">
        <authorList>
            <person name="Henning P.M."/>
            <person name="McCubbin A.G."/>
            <person name="Shore J.S."/>
        </authorList>
    </citation>
    <scope>NUCLEOTIDE SEQUENCE</scope>
    <source>
        <strain evidence="15">F60SS</strain>
        <tissue evidence="15">Leaves</tissue>
    </source>
</reference>
<evidence type="ECO:0000256" key="1">
    <source>
        <dbReference type="ARBA" id="ARBA00004191"/>
    </source>
</evidence>
<evidence type="ECO:0000256" key="2">
    <source>
        <dbReference type="ARBA" id="ARBA00004370"/>
    </source>
</evidence>
<evidence type="ECO:0000256" key="7">
    <source>
        <dbReference type="ARBA" id="ARBA00022737"/>
    </source>
</evidence>
<dbReference type="SUPFAM" id="SSF52058">
    <property type="entry name" value="L domain-like"/>
    <property type="match status" value="1"/>
</dbReference>
<dbReference type="GO" id="GO:0004672">
    <property type="term" value="F:protein kinase activity"/>
    <property type="evidence" value="ECO:0007669"/>
    <property type="project" value="InterPro"/>
</dbReference>
<dbReference type="InterPro" id="IPR013210">
    <property type="entry name" value="LRR_N_plant-typ"/>
</dbReference>
<evidence type="ECO:0000256" key="9">
    <source>
        <dbReference type="ARBA" id="ARBA00023136"/>
    </source>
</evidence>
<evidence type="ECO:0000256" key="11">
    <source>
        <dbReference type="SAM" id="MobiDB-lite"/>
    </source>
</evidence>
<dbReference type="InterPro" id="IPR032675">
    <property type="entry name" value="LRR_dom_sf"/>
</dbReference>
<dbReference type="PANTHER" id="PTHR48007:SF38">
    <property type="entry name" value="LEUCINE-RICH REPEAT PROTEIN KINASE FAMILY PROTEIN"/>
    <property type="match status" value="1"/>
</dbReference>
<feature type="compositionally biased region" description="Polar residues" evidence="11">
    <location>
        <begin position="642"/>
        <end position="654"/>
    </location>
</feature>
<evidence type="ECO:0000313" key="15">
    <source>
        <dbReference type="EMBL" id="KAJ4839592.1"/>
    </source>
</evidence>
<proteinExistence type="inferred from homology"/>
<dbReference type="SUPFAM" id="SSF56112">
    <property type="entry name" value="Protein kinase-like (PK-like)"/>
    <property type="match status" value="1"/>
</dbReference>
<dbReference type="Pfam" id="PF13855">
    <property type="entry name" value="LRR_8"/>
    <property type="match status" value="1"/>
</dbReference>
<keyword evidence="16" id="KW-1185">Reference proteome</keyword>
<gene>
    <name evidence="15" type="ORF">Tsubulata_020234</name>
</gene>
<evidence type="ECO:0000256" key="13">
    <source>
        <dbReference type="SAM" id="SignalP"/>
    </source>
</evidence>
<evidence type="ECO:0000256" key="4">
    <source>
        <dbReference type="ARBA" id="ARBA00022614"/>
    </source>
</evidence>
<dbReference type="GO" id="GO:0016020">
    <property type="term" value="C:membrane"/>
    <property type="evidence" value="ECO:0007669"/>
    <property type="project" value="UniProtKB-SubCell"/>
</dbReference>
<dbReference type="FunFam" id="3.80.10.10:FF:000400">
    <property type="entry name" value="Nuclear pore complex protein NUP107"/>
    <property type="match status" value="1"/>
</dbReference>
<dbReference type="GO" id="GO:0005524">
    <property type="term" value="F:ATP binding"/>
    <property type="evidence" value="ECO:0007669"/>
    <property type="project" value="InterPro"/>
</dbReference>
<organism evidence="15 16">
    <name type="scientific">Turnera subulata</name>
    <dbReference type="NCBI Taxonomy" id="218843"/>
    <lineage>
        <taxon>Eukaryota</taxon>
        <taxon>Viridiplantae</taxon>
        <taxon>Streptophyta</taxon>
        <taxon>Embryophyta</taxon>
        <taxon>Tracheophyta</taxon>
        <taxon>Spermatophyta</taxon>
        <taxon>Magnoliopsida</taxon>
        <taxon>eudicotyledons</taxon>
        <taxon>Gunneridae</taxon>
        <taxon>Pentapetalae</taxon>
        <taxon>rosids</taxon>
        <taxon>fabids</taxon>
        <taxon>Malpighiales</taxon>
        <taxon>Passifloraceae</taxon>
        <taxon>Turnera</taxon>
    </lineage>
</organism>
<keyword evidence="5 12" id="KW-0812">Transmembrane</keyword>
<evidence type="ECO:0000313" key="16">
    <source>
        <dbReference type="Proteomes" id="UP001141552"/>
    </source>
</evidence>
<dbReference type="OrthoDB" id="418615at2759"/>
<dbReference type="Gene3D" id="3.80.10.10">
    <property type="entry name" value="Ribonuclease Inhibitor"/>
    <property type="match status" value="1"/>
</dbReference>
<dbReference type="PANTHER" id="PTHR48007">
    <property type="entry name" value="LEUCINE-RICH REPEAT RECEPTOR-LIKE PROTEIN KINASE PXC1"/>
    <property type="match status" value="1"/>
</dbReference>
<feature type="region of interest" description="Disordered" evidence="11">
    <location>
        <begin position="313"/>
        <end position="337"/>
    </location>
</feature>
<evidence type="ECO:0000256" key="3">
    <source>
        <dbReference type="ARBA" id="ARBA00022512"/>
    </source>
</evidence>
<sequence length="697" mass="75860">MALDWQLRPILFPVVMILVVHQSALTYSVSESEALIQLKNSFNNATALTSWVPGSDPCRRDSLWLGVQCLDGSVMGLRLENMGLSGNIDVDALVNLPGLRSVSFAYNSFSGAIPELNRLGSLRNLYLGGNQFSGIIPSDFFSKMRSLKKISLSDNKFEGDIPSSLTELSRLTELLLENNQFSGNVPSMEQPTLKLLNVSFNKLKGELPSSVARFGVSSFEGNPDLCGDGTGRECKAATFEPPPPHIPIIPNVDKHNSDSARFKRAIAAFIIMGIMVVAVVAVIIANILRKKKHVEPIEKPREANPDAAEIQVAVSESGSVSKSGGSSRKGSQRGGGVGELVMVNDEKGIIGMPDLMKAAAEILGNGSLGSSYKAALASGIVVVVKRMRSMNGLDRDGFDAELKKLGNLRHPNVLPPLAFHFRKEEKLVIYEYIPKGSLQFLLHADKGPSQDWSTRLKIVKGIARGLAYLHAELAFADLPHGNLKSSNVLLHPDNEPLLSEFGFSPMTYTTNSMVSQALFAYKSPEVPRYGLSPKCDVYCLGIIILEIVTGKFPSQYLSTAKEGTDVVQLVASAMSEGKEQELVDPRITNAKNSLGQVTKMLRIGAACVESNPEIRLEMKEALRRIEEITAEDGTASEVMDSPDTSFSGSQQANGEDSRRRRDKSDSLHESTESFMDISAQLDQDQVSYTISLNSHEQ</sequence>
<name>A0A9Q0FXY7_9ROSI</name>
<dbReference type="InterPro" id="IPR046959">
    <property type="entry name" value="PRK1-6/SRF4-like"/>
</dbReference>
<dbReference type="Gene3D" id="3.30.200.20">
    <property type="entry name" value="Phosphorylase Kinase, domain 1"/>
    <property type="match status" value="1"/>
</dbReference>
<dbReference type="Proteomes" id="UP001141552">
    <property type="component" value="Unassembled WGS sequence"/>
</dbReference>
<feature type="region of interest" description="Disordered" evidence="11">
    <location>
        <begin position="630"/>
        <end position="680"/>
    </location>
</feature>
<keyword evidence="3" id="KW-0134">Cell wall</keyword>
<comment type="caution">
    <text evidence="15">The sequence shown here is derived from an EMBL/GenBank/DDBJ whole genome shotgun (WGS) entry which is preliminary data.</text>
</comment>
<evidence type="ECO:0000256" key="12">
    <source>
        <dbReference type="SAM" id="Phobius"/>
    </source>
</evidence>
<feature type="compositionally biased region" description="Basic and acidic residues" evidence="11">
    <location>
        <begin position="655"/>
        <end position="671"/>
    </location>
</feature>
<evidence type="ECO:0000256" key="6">
    <source>
        <dbReference type="ARBA" id="ARBA00022729"/>
    </source>
</evidence>
<reference evidence="15" key="2">
    <citation type="journal article" date="2023" name="Plants (Basel)">
        <title>Annotation of the Turnera subulata (Passifloraceae) Draft Genome Reveals the S-Locus Evolved after the Divergence of Turneroideae from Passifloroideae in a Stepwise Manner.</title>
        <authorList>
            <person name="Henning P.M."/>
            <person name="Roalson E.H."/>
            <person name="Mir W."/>
            <person name="McCubbin A.G."/>
            <person name="Shore J.S."/>
        </authorList>
    </citation>
    <scope>NUCLEOTIDE SEQUENCE</scope>
    <source>
        <strain evidence="15">F60SS</strain>
    </source>
</reference>
<comment type="similarity">
    <text evidence="10">Belongs to the polygalacturonase-inhibiting protein family.</text>
</comment>
<dbReference type="Pfam" id="PF00069">
    <property type="entry name" value="Pkinase"/>
    <property type="match status" value="1"/>
</dbReference>
<keyword evidence="4" id="KW-0433">Leucine-rich repeat</keyword>
<dbReference type="AlphaFoldDB" id="A0A9Q0FXY7"/>
<evidence type="ECO:0000256" key="5">
    <source>
        <dbReference type="ARBA" id="ARBA00022692"/>
    </source>
</evidence>
<feature type="chain" id="PRO_5040283731" description="Protein kinase domain-containing protein" evidence="13">
    <location>
        <begin position="27"/>
        <end position="697"/>
    </location>
</feature>
<feature type="domain" description="Protein kinase" evidence="14">
    <location>
        <begin position="357"/>
        <end position="629"/>
    </location>
</feature>
<dbReference type="EMBL" id="JAKUCV010003270">
    <property type="protein sequence ID" value="KAJ4839592.1"/>
    <property type="molecule type" value="Genomic_DNA"/>
</dbReference>
<keyword evidence="7" id="KW-0677">Repeat</keyword>
<keyword evidence="9 12" id="KW-0472">Membrane</keyword>
<dbReference type="InterPro" id="IPR001611">
    <property type="entry name" value="Leu-rich_rpt"/>
</dbReference>
<evidence type="ECO:0000256" key="10">
    <source>
        <dbReference type="ARBA" id="ARBA00038043"/>
    </source>
</evidence>
<evidence type="ECO:0000259" key="14">
    <source>
        <dbReference type="PROSITE" id="PS50011"/>
    </source>
</evidence>
<feature type="transmembrane region" description="Helical" evidence="12">
    <location>
        <begin position="265"/>
        <end position="288"/>
    </location>
</feature>
<dbReference type="PROSITE" id="PS50011">
    <property type="entry name" value="PROTEIN_KINASE_DOM"/>
    <property type="match status" value="1"/>
</dbReference>
<feature type="signal peptide" evidence="13">
    <location>
        <begin position="1"/>
        <end position="26"/>
    </location>
</feature>
<dbReference type="InterPro" id="IPR011009">
    <property type="entry name" value="Kinase-like_dom_sf"/>
</dbReference>
<evidence type="ECO:0000256" key="8">
    <source>
        <dbReference type="ARBA" id="ARBA00022989"/>
    </source>
</evidence>
<dbReference type="Gene3D" id="1.10.510.10">
    <property type="entry name" value="Transferase(Phosphotransferase) domain 1"/>
    <property type="match status" value="1"/>
</dbReference>
<keyword evidence="8 12" id="KW-1133">Transmembrane helix</keyword>
<keyword evidence="3" id="KW-0964">Secreted</keyword>
<protein>
    <recommendedName>
        <fullName evidence="14">Protein kinase domain-containing protein</fullName>
    </recommendedName>
</protein>
<keyword evidence="6 13" id="KW-0732">Signal</keyword>
<feature type="compositionally biased region" description="Low complexity" evidence="11">
    <location>
        <begin position="315"/>
        <end position="329"/>
    </location>
</feature>